<dbReference type="InterPro" id="IPR038934">
    <property type="entry name" value="At5g64816-like"/>
</dbReference>
<evidence type="ECO:0000313" key="1">
    <source>
        <dbReference type="EMBL" id="EEH52606.1"/>
    </source>
</evidence>
<evidence type="ECO:0000313" key="2">
    <source>
        <dbReference type="Proteomes" id="UP000001876"/>
    </source>
</evidence>
<proteinExistence type="predicted"/>
<dbReference type="AlphaFoldDB" id="C1N644"/>
<name>C1N644_MICPC</name>
<dbReference type="RefSeq" id="XP_003063470.1">
    <property type="nucleotide sequence ID" value="XM_003063424.1"/>
</dbReference>
<sequence length="81" mass="8925">MSRPANLVHRLTVHSPTPYRARPRRAQDPTPNTCVTVCGSSGIDACTEACQRSVCSAPHSVPSWNDQCNKRCTQECLRGRT</sequence>
<organism evidence="2">
    <name type="scientific">Micromonas pusilla (strain CCMP1545)</name>
    <name type="common">Picoplanktonic green alga</name>
    <dbReference type="NCBI Taxonomy" id="564608"/>
    <lineage>
        <taxon>Eukaryota</taxon>
        <taxon>Viridiplantae</taxon>
        <taxon>Chlorophyta</taxon>
        <taxon>Mamiellophyceae</taxon>
        <taxon>Mamiellales</taxon>
        <taxon>Mamiellaceae</taxon>
        <taxon>Micromonas</taxon>
    </lineage>
</organism>
<dbReference type="Proteomes" id="UP000001876">
    <property type="component" value="Unassembled WGS sequence"/>
</dbReference>
<keyword evidence="2" id="KW-1185">Reference proteome</keyword>
<dbReference type="KEGG" id="mpp:MICPUCDRAFT_53151"/>
<dbReference type="PANTHER" id="PTHR35548:SF1">
    <property type="entry name" value="EXPRESSED PROTEIN"/>
    <property type="match status" value="1"/>
</dbReference>
<dbReference type="OMA" id="NDACIRR"/>
<reference evidence="1 2" key="1">
    <citation type="journal article" date="2009" name="Science">
        <title>Green evolution and dynamic adaptations revealed by genomes of the marine picoeukaryotes Micromonas.</title>
        <authorList>
            <person name="Worden A.Z."/>
            <person name="Lee J.H."/>
            <person name="Mock T."/>
            <person name="Rouze P."/>
            <person name="Simmons M.P."/>
            <person name="Aerts A.L."/>
            <person name="Allen A.E."/>
            <person name="Cuvelier M.L."/>
            <person name="Derelle E."/>
            <person name="Everett M.V."/>
            <person name="Foulon E."/>
            <person name="Grimwood J."/>
            <person name="Gundlach H."/>
            <person name="Henrissat B."/>
            <person name="Napoli C."/>
            <person name="McDonald S.M."/>
            <person name="Parker M.S."/>
            <person name="Rombauts S."/>
            <person name="Salamov A."/>
            <person name="Von Dassow P."/>
            <person name="Badger J.H."/>
            <person name="Coutinho P.M."/>
            <person name="Demir E."/>
            <person name="Dubchak I."/>
            <person name="Gentemann C."/>
            <person name="Eikrem W."/>
            <person name="Gready J.E."/>
            <person name="John U."/>
            <person name="Lanier W."/>
            <person name="Lindquist E.A."/>
            <person name="Lucas S."/>
            <person name="Mayer K.F."/>
            <person name="Moreau H."/>
            <person name="Not F."/>
            <person name="Otillar R."/>
            <person name="Panaud O."/>
            <person name="Pangilinan J."/>
            <person name="Paulsen I."/>
            <person name="Piegu B."/>
            <person name="Poliakov A."/>
            <person name="Robbens S."/>
            <person name="Schmutz J."/>
            <person name="Toulza E."/>
            <person name="Wyss T."/>
            <person name="Zelensky A."/>
            <person name="Zhou K."/>
            <person name="Armbrust E.V."/>
            <person name="Bhattacharya D."/>
            <person name="Goodenough U.W."/>
            <person name="Van de Peer Y."/>
            <person name="Grigoriev I.V."/>
        </authorList>
    </citation>
    <scope>NUCLEOTIDE SEQUENCE [LARGE SCALE GENOMIC DNA]</scope>
    <source>
        <strain evidence="1 2">CCMP1545</strain>
    </source>
</reference>
<dbReference type="OrthoDB" id="1875050at2759"/>
<accession>C1N644</accession>
<protein>
    <submittedName>
        <fullName evidence="1">Predicted protein</fullName>
    </submittedName>
</protein>
<dbReference type="GeneID" id="9688712"/>
<dbReference type="PANTHER" id="PTHR35548">
    <property type="entry name" value="EXPRESSED PROTEIN"/>
    <property type="match status" value="1"/>
</dbReference>
<gene>
    <name evidence="1" type="ORF">MICPUCDRAFT_53151</name>
</gene>
<dbReference type="EMBL" id="GG663748">
    <property type="protein sequence ID" value="EEH52606.1"/>
    <property type="molecule type" value="Genomic_DNA"/>
</dbReference>